<keyword evidence="1" id="KW-0812">Transmembrane</keyword>
<keyword evidence="1" id="KW-0472">Membrane</keyword>
<name>A0ABP8DT49_9ACTN</name>
<feature type="transmembrane region" description="Helical" evidence="1">
    <location>
        <begin position="144"/>
        <end position="163"/>
    </location>
</feature>
<reference evidence="3" key="1">
    <citation type="journal article" date="2019" name="Int. J. Syst. Evol. Microbiol.">
        <title>The Global Catalogue of Microorganisms (GCM) 10K type strain sequencing project: providing services to taxonomists for standard genome sequencing and annotation.</title>
        <authorList>
            <consortium name="The Broad Institute Genomics Platform"/>
            <consortium name="The Broad Institute Genome Sequencing Center for Infectious Disease"/>
            <person name="Wu L."/>
            <person name="Ma J."/>
        </authorList>
    </citation>
    <scope>NUCLEOTIDE SEQUENCE [LARGE SCALE GENOMIC DNA]</scope>
    <source>
        <strain evidence="3">JCM 17441</strain>
    </source>
</reference>
<feature type="transmembrane region" description="Helical" evidence="1">
    <location>
        <begin position="99"/>
        <end position="124"/>
    </location>
</feature>
<gene>
    <name evidence="2" type="ORF">GCM10022255_104780</name>
</gene>
<organism evidence="2 3">
    <name type="scientific">Dactylosporangium darangshiense</name>
    <dbReference type="NCBI Taxonomy" id="579108"/>
    <lineage>
        <taxon>Bacteria</taxon>
        <taxon>Bacillati</taxon>
        <taxon>Actinomycetota</taxon>
        <taxon>Actinomycetes</taxon>
        <taxon>Micromonosporales</taxon>
        <taxon>Micromonosporaceae</taxon>
        <taxon>Dactylosporangium</taxon>
    </lineage>
</organism>
<dbReference type="Proteomes" id="UP001500620">
    <property type="component" value="Unassembled WGS sequence"/>
</dbReference>
<feature type="transmembrane region" description="Helical" evidence="1">
    <location>
        <begin position="215"/>
        <end position="235"/>
    </location>
</feature>
<keyword evidence="3" id="KW-1185">Reference proteome</keyword>
<evidence type="ECO:0000256" key="1">
    <source>
        <dbReference type="SAM" id="Phobius"/>
    </source>
</evidence>
<accession>A0ABP8DT49</accession>
<dbReference type="RefSeq" id="WP_345141841.1">
    <property type="nucleotide sequence ID" value="NZ_BAABAT010000061.1"/>
</dbReference>
<evidence type="ECO:0000313" key="3">
    <source>
        <dbReference type="Proteomes" id="UP001500620"/>
    </source>
</evidence>
<comment type="caution">
    <text evidence="2">The sequence shown here is derived from an EMBL/GenBank/DDBJ whole genome shotgun (WGS) entry which is preliminary data.</text>
</comment>
<feature type="transmembrane region" description="Helical" evidence="1">
    <location>
        <begin position="170"/>
        <end position="189"/>
    </location>
</feature>
<evidence type="ECO:0000313" key="2">
    <source>
        <dbReference type="EMBL" id="GAA4263119.1"/>
    </source>
</evidence>
<feature type="transmembrane region" description="Helical" evidence="1">
    <location>
        <begin position="49"/>
        <end position="70"/>
    </location>
</feature>
<protein>
    <recommendedName>
        <fullName evidence="4">ABC transporter permease</fullName>
    </recommendedName>
</protein>
<sequence length="243" mass="24243">MSAVALAGVELRKATDTRAARWLLAAVVALTAAAPGLQAAFGGPGGRTLSALAATGHIPVSVLLPVLAVLSVTSEWSQRTALTTFALVPGRWRVVAAKLLAVVALGLGAAVVALGAGAAAFAAASAAGRADGVWDLPAGLAARLTLVDVATMLCGFGFGLLMGGSAAAVAAYYAVPVGWAAAGRLVPALEPAARWLDMSRTRVPLAGAGVTPQDWAHFGASALLWAALPVLLGAIRTARREVA</sequence>
<proteinExistence type="predicted"/>
<dbReference type="EMBL" id="BAABAT010000061">
    <property type="protein sequence ID" value="GAA4263119.1"/>
    <property type="molecule type" value="Genomic_DNA"/>
</dbReference>
<keyword evidence="1" id="KW-1133">Transmembrane helix</keyword>
<evidence type="ECO:0008006" key="4">
    <source>
        <dbReference type="Google" id="ProtNLM"/>
    </source>
</evidence>